<dbReference type="RefSeq" id="WP_343882648.1">
    <property type="nucleotide sequence ID" value="NZ_BAAAFO010000003.1"/>
</dbReference>
<accession>A0ABN0ULV3</accession>
<evidence type="ECO:0000256" key="4">
    <source>
        <dbReference type="ARBA" id="ARBA00023172"/>
    </source>
</evidence>
<name>A0ABN0ULV3_9GAMM</name>
<dbReference type="Proteomes" id="UP001500657">
    <property type="component" value="Unassembled WGS sequence"/>
</dbReference>
<keyword evidence="4" id="KW-0233">DNA recombination</keyword>
<dbReference type="SUPFAM" id="SSF58113">
    <property type="entry name" value="Apolipoprotein A-I"/>
    <property type="match status" value="1"/>
</dbReference>
<dbReference type="Gene3D" id="1.20.120.20">
    <property type="entry name" value="Apolipoprotein"/>
    <property type="match status" value="1"/>
</dbReference>
<dbReference type="EMBL" id="BAAAFO010000003">
    <property type="protein sequence ID" value="GAA0254931.1"/>
    <property type="molecule type" value="Genomic_DNA"/>
</dbReference>
<proteinExistence type="inferred from homology"/>
<dbReference type="InterPro" id="IPR003798">
    <property type="entry name" value="DNA_recombination_RmuC"/>
</dbReference>
<gene>
    <name evidence="5" type="primary">rmuC</name>
    <name evidence="5" type="ORF">GCM10009126_20110</name>
</gene>
<comment type="caution">
    <text evidence="5">The sequence shown here is derived from an EMBL/GenBank/DDBJ whole genome shotgun (WGS) entry which is preliminary data.</text>
</comment>
<dbReference type="PANTHER" id="PTHR30563">
    <property type="entry name" value="DNA RECOMBINATION PROTEIN RMUC"/>
    <property type="match status" value="1"/>
</dbReference>
<evidence type="ECO:0000256" key="3">
    <source>
        <dbReference type="ARBA" id="ARBA00023054"/>
    </source>
</evidence>
<comment type="function">
    <text evidence="1">Involved in DNA recombination.</text>
</comment>
<sequence length="480" mass="52807">MPLNQILLILLVVLAAAVLLLQVVALLRGRGDPGLGAKLDTLKDDSARVERTLREEQRAGRAELQQGFDRFRGHLGEQLGNASQQQAERIESFAQRLTQLTERTDNGLQSLTQRLIDDARKGREEIAATLNRLGEQQQQRLAALTADNEKRMGEMRATLEAKLGAIQQDNAAKLEQMRATVDEKLHATLETRLGQSFKLVSERLEAVQRGLGEMQNLATGVGDLKRVLTNVKTRGVLGETQLGALLEQLLTPDQYAVNVAVVPDTDARVEYAIHMPNGTDGAALWLPIDAKFPLEDYQRLQEAQESANGIAATDAANALERRVRDEAKRIRSKYVVPPHTVDFAILFLPTEGLFAEVLRRPGLFESVQRDHHITIAGPTTLAAILTSLKAGFRTLAIEKRSSEVWQLLGAVKTEFGKFGAVLDKVKKNLDQASNQIDATGIRTRAIERRLRDVETAPGEVTQQLLGDDAPVLDEGDDPGT</sequence>
<evidence type="ECO:0000313" key="5">
    <source>
        <dbReference type="EMBL" id="GAA0254931.1"/>
    </source>
</evidence>
<evidence type="ECO:0000256" key="2">
    <source>
        <dbReference type="ARBA" id="ARBA00009840"/>
    </source>
</evidence>
<reference evidence="5 6" key="1">
    <citation type="journal article" date="2019" name="Int. J. Syst. Evol. Microbiol.">
        <title>The Global Catalogue of Microorganisms (GCM) 10K type strain sequencing project: providing services to taxonomists for standard genome sequencing and annotation.</title>
        <authorList>
            <consortium name="The Broad Institute Genomics Platform"/>
            <consortium name="The Broad Institute Genome Sequencing Center for Infectious Disease"/>
            <person name="Wu L."/>
            <person name="Ma J."/>
        </authorList>
    </citation>
    <scope>NUCLEOTIDE SEQUENCE [LARGE SCALE GENOMIC DNA]</scope>
    <source>
        <strain evidence="5 6">JCM 16242</strain>
    </source>
</reference>
<dbReference type="PANTHER" id="PTHR30563:SF0">
    <property type="entry name" value="DNA RECOMBINATION PROTEIN RMUC"/>
    <property type="match status" value="1"/>
</dbReference>
<keyword evidence="3" id="KW-0175">Coiled coil</keyword>
<comment type="similarity">
    <text evidence="2">Belongs to the RmuC family.</text>
</comment>
<keyword evidence="6" id="KW-1185">Reference proteome</keyword>
<organism evidence="5 6">
    <name type="scientific">Rhodanobacter caeni</name>
    <dbReference type="NCBI Taxonomy" id="657654"/>
    <lineage>
        <taxon>Bacteria</taxon>
        <taxon>Pseudomonadati</taxon>
        <taxon>Pseudomonadota</taxon>
        <taxon>Gammaproteobacteria</taxon>
        <taxon>Lysobacterales</taxon>
        <taxon>Rhodanobacteraceae</taxon>
        <taxon>Rhodanobacter</taxon>
    </lineage>
</organism>
<dbReference type="Pfam" id="PF02646">
    <property type="entry name" value="RmuC"/>
    <property type="match status" value="1"/>
</dbReference>
<evidence type="ECO:0000256" key="1">
    <source>
        <dbReference type="ARBA" id="ARBA00003416"/>
    </source>
</evidence>
<evidence type="ECO:0000313" key="6">
    <source>
        <dbReference type="Proteomes" id="UP001500657"/>
    </source>
</evidence>
<protein>
    <submittedName>
        <fullName evidence="5">DNA recombination protein RmuC</fullName>
    </submittedName>
</protein>